<keyword evidence="8" id="KW-1185">Reference proteome</keyword>
<dbReference type="PANTHER" id="PTHR43702">
    <property type="entry name" value="L-FUCOSE-PROTON SYMPORTER"/>
    <property type="match status" value="1"/>
</dbReference>
<keyword evidence="3 6" id="KW-0812">Transmembrane</keyword>
<evidence type="ECO:0000313" key="8">
    <source>
        <dbReference type="Proteomes" id="UP001501126"/>
    </source>
</evidence>
<dbReference type="Gene3D" id="1.20.1250.20">
    <property type="entry name" value="MFS general substrate transporter like domains"/>
    <property type="match status" value="3"/>
</dbReference>
<gene>
    <name evidence="7" type="ORF">GCM10009118_34010</name>
</gene>
<feature type="transmembrane region" description="Helical" evidence="6">
    <location>
        <begin position="268"/>
        <end position="290"/>
    </location>
</feature>
<dbReference type="Proteomes" id="UP001501126">
    <property type="component" value="Unassembled WGS sequence"/>
</dbReference>
<name>A0ABN1MVP9_9FLAO</name>
<feature type="transmembrane region" description="Helical" evidence="6">
    <location>
        <begin position="330"/>
        <end position="348"/>
    </location>
</feature>
<reference evidence="7 8" key="1">
    <citation type="journal article" date="2019" name="Int. J. Syst. Evol. Microbiol.">
        <title>The Global Catalogue of Microorganisms (GCM) 10K type strain sequencing project: providing services to taxonomists for standard genome sequencing and annotation.</title>
        <authorList>
            <consortium name="The Broad Institute Genomics Platform"/>
            <consortium name="The Broad Institute Genome Sequencing Center for Infectious Disease"/>
            <person name="Wu L."/>
            <person name="Ma J."/>
        </authorList>
    </citation>
    <scope>NUCLEOTIDE SEQUENCE [LARGE SCALE GENOMIC DNA]</scope>
    <source>
        <strain evidence="7 8">JCM 16083</strain>
    </source>
</reference>
<feature type="transmembrane region" description="Helical" evidence="6">
    <location>
        <begin position="227"/>
        <end position="248"/>
    </location>
</feature>
<evidence type="ECO:0000256" key="2">
    <source>
        <dbReference type="ARBA" id="ARBA00022475"/>
    </source>
</evidence>
<accession>A0ABN1MVP9</accession>
<feature type="transmembrane region" description="Helical" evidence="6">
    <location>
        <begin position="440"/>
        <end position="457"/>
    </location>
</feature>
<feature type="transmembrane region" description="Helical" evidence="6">
    <location>
        <begin position="113"/>
        <end position="132"/>
    </location>
</feature>
<feature type="transmembrane region" description="Helical" evidence="6">
    <location>
        <begin position="82"/>
        <end position="101"/>
    </location>
</feature>
<evidence type="ECO:0000256" key="4">
    <source>
        <dbReference type="ARBA" id="ARBA00022989"/>
    </source>
</evidence>
<dbReference type="RefSeq" id="WP_343790948.1">
    <property type="nucleotide sequence ID" value="NZ_BAAAFH010000022.1"/>
</dbReference>
<keyword evidence="5 6" id="KW-0472">Membrane</keyword>
<evidence type="ECO:0000256" key="6">
    <source>
        <dbReference type="SAM" id="Phobius"/>
    </source>
</evidence>
<dbReference type="InterPro" id="IPR050375">
    <property type="entry name" value="MFS_TsgA-like"/>
</dbReference>
<keyword evidence="2" id="KW-1003">Cell membrane</keyword>
<evidence type="ECO:0008006" key="9">
    <source>
        <dbReference type="Google" id="ProtNLM"/>
    </source>
</evidence>
<dbReference type="InterPro" id="IPR011701">
    <property type="entry name" value="MFS"/>
</dbReference>
<dbReference type="PANTHER" id="PTHR43702:SF3">
    <property type="entry name" value="PROTEIN TSGA"/>
    <property type="match status" value="1"/>
</dbReference>
<feature type="transmembrane region" description="Helical" evidence="6">
    <location>
        <begin position="378"/>
        <end position="403"/>
    </location>
</feature>
<dbReference type="SUPFAM" id="SSF103473">
    <property type="entry name" value="MFS general substrate transporter"/>
    <property type="match status" value="2"/>
</dbReference>
<feature type="transmembrane region" description="Helical" evidence="6">
    <location>
        <begin position="410"/>
        <end position="428"/>
    </location>
</feature>
<evidence type="ECO:0000256" key="3">
    <source>
        <dbReference type="ARBA" id="ARBA00022692"/>
    </source>
</evidence>
<comment type="caution">
    <text evidence="7">The sequence shown here is derived from an EMBL/GenBank/DDBJ whole genome shotgun (WGS) entry which is preliminary data.</text>
</comment>
<feature type="transmembrane region" description="Helical" evidence="6">
    <location>
        <begin position="12"/>
        <end position="34"/>
    </location>
</feature>
<dbReference type="Pfam" id="PF07690">
    <property type="entry name" value="MFS_1"/>
    <property type="match status" value="1"/>
</dbReference>
<dbReference type="EMBL" id="BAAAFH010000022">
    <property type="protein sequence ID" value="GAA0876991.1"/>
    <property type="molecule type" value="Genomic_DNA"/>
</dbReference>
<feature type="transmembrane region" description="Helical" evidence="6">
    <location>
        <begin position="355"/>
        <end position="372"/>
    </location>
</feature>
<feature type="transmembrane region" description="Helical" evidence="6">
    <location>
        <begin position="144"/>
        <end position="167"/>
    </location>
</feature>
<feature type="transmembrane region" description="Helical" evidence="6">
    <location>
        <begin position="50"/>
        <end position="70"/>
    </location>
</feature>
<dbReference type="InterPro" id="IPR036259">
    <property type="entry name" value="MFS_trans_sf"/>
</dbReference>
<proteinExistence type="predicted"/>
<organism evidence="7 8">
    <name type="scientific">Wandonia haliotis</name>
    <dbReference type="NCBI Taxonomy" id="574963"/>
    <lineage>
        <taxon>Bacteria</taxon>
        <taxon>Pseudomonadati</taxon>
        <taxon>Bacteroidota</taxon>
        <taxon>Flavobacteriia</taxon>
        <taxon>Flavobacteriales</taxon>
        <taxon>Crocinitomicaceae</taxon>
        <taxon>Wandonia</taxon>
    </lineage>
</organism>
<protein>
    <recommendedName>
        <fullName evidence="9">MFS transporter</fullName>
    </recommendedName>
</protein>
<keyword evidence="4 6" id="KW-1133">Transmembrane helix</keyword>
<evidence type="ECO:0000313" key="7">
    <source>
        <dbReference type="EMBL" id="GAA0876991.1"/>
    </source>
</evidence>
<feature type="transmembrane region" description="Helical" evidence="6">
    <location>
        <begin position="187"/>
        <end position="206"/>
    </location>
</feature>
<sequence length="472" mass="51739">MKINNPGRSLAVIVLVFFFWGFVAASNTVLIGLFKEGFELTQFQSQLVDWAFYAAYFSGSLVYFLLSVFWRDPLNAIGYKKGLILGLGISAIGSLGFIPAADMQSYPLMLTSLFVVGLGFSLQQIVANPYVIALGEPKTGAHRVSLAGGINSFGTAIGPLLVSYAIFGNITGENKFGLGIQGVKAPYLYLAGAFVLVAIILALSKLPKVTSTEKIEKGIGALKFPQLRWGMLAIFVYVGVEVAIQSNLPELMKQPDILGLTSDHTVHFISLYWGSLMIGRWAGAIAAFNLQTQTRKILLTVVPLVAYLVLLGVNWIKFNAIGTPEKMIELYYYFPFVLLMIIATYIGQEKPARTLMIYSFVALVMMLVGIFTDGKTSVYFFISGGLFCSIMWPCIFSLSLAGLGKYTNQGSAFLIMMILGGAIIPPLQGAVADYTQDIHFSYWLTVICFALILLYAFRVKKHLKDQGVDYDA</sequence>
<feature type="transmembrane region" description="Helical" evidence="6">
    <location>
        <begin position="297"/>
        <end position="318"/>
    </location>
</feature>
<evidence type="ECO:0000256" key="1">
    <source>
        <dbReference type="ARBA" id="ARBA00004429"/>
    </source>
</evidence>
<evidence type="ECO:0000256" key="5">
    <source>
        <dbReference type="ARBA" id="ARBA00023136"/>
    </source>
</evidence>
<comment type="subcellular location">
    <subcellularLocation>
        <location evidence="1">Cell inner membrane</location>
        <topology evidence="1">Multi-pass membrane protein</topology>
    </subcellularLocation>
</comment>